<reference evidence="1 2" key="1">
    <citation type="submission" date="2020-08" db="EMBL/GenBank/DDBJ databases">
        <title>Sequencing the genomes of 1000 actinobacteria strains.</title>
        <authorList>
            <person name="Klenk H.-P."/>
        </authorList>
    </citation>
    <scope>NUCLEOTIDE SEQUENCE [LARGE SCALE GENOMIC DNA]</scope>
    <source>
        <strain evidence="1 2">DSM 45084</strain>
    </source>
</reference>
<accession>A0A7W7T8C4</accession>
<sequence length="150" mass="17086">MDGIPDNPDQLRGRLPFRELIGDPFDPARRAIIPAITTLTIRLRRHPAEPSFLLHWRDPAKVATAGGVYDVIPAGEFQPSSVALWDRRNDFGLWRNIVREYPEELLGEPEHDGTRTQPIDYDNWHLYRALGEARAAGKLGSFFWASAWTP</sequence>
<gene>
    <name evidence="1" type="ORF">F4559_005798</name>
</gene>
<evidence type="ECO:0000313" key="1">
    <source>
        <dbReference type="EMBL" id="MBB4968439.1"/>
    </source>
</evidence>
<dbReference type="RefSeq" id="WP_184673978.1">
    <property type="nucleotide sequence ID" value="NZ_BAABAI010000028.1"/>
</dbReference>
<protein>
    <submittedName>
        <fullName evidence="1">Uncharacterized protein</fullName>
    </submittedName>
</protein>
<dbReference type="AlphaFoldDB" id="A0A7W7T8C4"/>
<keyword evidence="2" id="KW-1185">Reference proteome</keyword>
<name>A0A7W7T8C4_9PSEU</name>
<proteinExistence type="predicted"/>
<organism evidence="1 2">
    <name type="scientific">Saccharothrix violaceirubra</name>
    <dbReference type="NCBI Taxonomy" id="413306"/>
    <lineage>
        <taxon>Bacteria</taxon>
        <taxon>Bacillati</taxon>
        <taxon>Actinomycetota</taxon>
        <taxon>Actinomycetes</taxon>
        <taxon>Pseudonocardiales</taxon>
        <taxon>Pseudonocardiaceae</taxon>
        <taxon>Saccharothrix</taxon>
    </lineage>
</organism>
<evidence type="ECO:0000313" key="2">
    <source>
        <dbReference type="Proteomes" id="UP000542674"/>
    </source>
</evidence>
<dbReference type="Proteomes" id="UP000542674">
    <property type="component" value="Unassembled WGS sequence"/>
</dbReference>
<dbReference type="EMBL" id="JACHJS010000001">
    <property type="protein sequence ID" value="MBB4968439.1"/>
    <property type="molecule type" value="Genomic_DNA"/>
</dbReference>
<comment type="caution">
    <text evidence="1">The sequence shown here is derived from an EMBL/GenBank/DDBJ whole genome shotgun (WGS) entry which is preliminary data.</text>
</comment>